<name>A0A1X0QBU3_9MICR</name>
<dbReference type="Proteomes" id="UP000192356">
    <property type="component" value="Unassembled WGS sequence"/>
</dbReference>
<evidence type="ECO:0000313" key="2">
    <source>
        <dbReference type="Proteomes" id="UP000192356"/>
    </source>
</evidence>
<sequence length="69" mass="8098">MNKKSVIVSYEWKANNGLNSYFHDFNVVNHSENFTDQTTSCNIQLIESVWSHVKLEIKKNKRRTVISLL</sequence>
<keyword evidence="2" id="KW-1185">Reference proteome</keyword>
<dbReference type="EMBL" id="LVKB01000033">
    <property type="protein sequence ID" value="ORD97251.1"/>
    <property type="molecule type" value="Genomic_DNA"/>
</dbReference>
<organism evidence="1 2">
    <name type="scientific">Hepatospora eriocheir</name>
    <dbReference type="NCBI Taxonomy" id="1081669"/>
    <lineage>
        <taxon>Eukaryota</taxon>
        <taxon>Fungi</taxon>
        <taxon>Fungi incertae sedis</taxon>
        <taxon>Microsporidia</taxon>
        <taxon>Hepatosporidae</taxon>
        <taxon>Hepatospora</taxon>
    </lineage>
</organism>
<dbReference type="VEuPathDB" id="MicrosporidiaDB:HERIO_874"/>
<accession>A0A1X0QBU3</accession>
<dbReference type="AlphaFoldDB" id="A0A1X0QBU3"/>
<dbReference type="PANTHER" id="PTHR47163:SF2">
    <property type="entry name" value="SI:DKEY-17M8.2"/>
    <property type="match status" value="1"/>
</dbReference>
<evidence type="ECO:0008006" key="3">
    <source>
        <dbReference type="Google" id="ProtNLM"/>
    </source>
</evidence>
<dbReference type="PANTHER" id="PTHR47163">
    <property type="entry name" value="DDE_TNP_IS1595 DOMAIN-CONTAINING PROTEIN"/>
    <property type="match status" value="1"/>
</dbReference>
<evidence type="ECO:0000313" key="1">
    <source>
        <dbReference type="EMBL" id="ORD97251.1"/>
    </source>
</evidence>
<proteinExistence type="predicted"/>
<protein>
    <recommendedName>
        <fullName evidence="3">ISXO2-like transposase domain-containing protein</fullName>
    </recommendedName>
</protein>
<dbReference type="InterPro" id="IPR053164">
    <property type="entry name" value="IS1016-like_transposase"/>
</dbReference>
<comment type="caution">
    <text evidence="1">The sequence shown here is derived from an EMBL/GenBank/DDBJ whole genome shotgun (WGS) entry which is preliminary data.</text>
</comment>
<gene>
    <name evidence="1" type="ORF">HERIO_874</name>
</gene>
<reference evidence="1 2" key="1">
    <citation type="journal article" date="2017" name="Environ. Microbiol.">
        <title>Decay of the glycolytic pathway and adaptation to intranuclear parasitism within Enterocytozoonidae microsporidia.</title>
        <authorList>
            <person name="Wiredu Boakye D."/>
            <person name="Jaroenlak P."/>
            <person name="Prachumwat A."/>
            <person name="Williams T.A."/>
            <person name="Bateman K.S."/>
            <person name="Itsathitphaisarn O."/>
            <person name="Sritunyalucksana K."/>
            <person name="Paszkiewicz K.H."/>
            <person name="Moore K.A."/>
            <person name="Stentiford G.D."/>
            <person name="Williams B.A."/>
        </authorList>
    </citation>
    <scope>NUCLEOTIDE SEQUENCE [LARGE SCALE GENOMIC DNA]</scope>
    <source>
        <strain evidence="1 2">GB1</strain>
    </source>
</reference>